<dbReference type="eggNOG" id="ENOG5031IC3">
    <property type="taxonomic scope" value="Bacteria"/>
</dbReference>
<evidence type="ECO:0000313" key="1">
    <source>
        <dbReference type="EMBL" id="EGA70776.1"/>
    </source>
</evidence>
<organism evidence="1 2">
    <name type="scientific">Vibrio sinaloensis DSM 21326</name>
    <dbReference type="NCBI Taxonomy" id="945550"/>
    <lineage>
        <taxon>Bacteria</taxon>
        <taxon>Pseudomonadati</taxon>
        <taxon>Pseudomonadota</taxon>
        <taxon>Gammaproteobacteria</taxon>
        <taxon>Vibrionales</taxon>
        <taxon>Vibrionaceae</taxon>
        <taxon>Vibrio</taxon>
        <taxon>Vibrio oreintalis group</taxon>
    </lineage>
</organism>
<dbReference type="RefSeq" id="WP_008076019.1">
    <property type="nucleotide sequence ID" value="NZ_AEVT01000056.1"/>
</dbReference>
<accession>E8M5I3</accession>
<gene>
    <name evidence="1" type="ORF">VISI1226_01585</name>
</gene>
<dbReference type="Proteomes" id="UP000006228">
    <property type="component" value="Unassembled WGS sequence"/>
</dbReference>
<dbReference type="AlphaFoldDB" id="E8M5I3"/>
<reference evidence="1 2" key="1">
    <citation type="journal article" date="2012" name="Int. J. Syst. Evol. Microbiol.">
        <title>Vibrio caribbeanicus sp. nov., isolated from the marine sponge Scleritoderma cyanea.</title>
        <authorList>
            <person name="Hoffmann M."/>
            <person name="Monday S.R."/>
            <person name="Allard M.W."/>
            <person name="Strain E.A."/>
            <person name="Whittaker P."/>
            <person name="Naum M."/>
            <person name="McCarthy P.J."/>
            <person name="Lopez J.V."/>
            <person name="Fischer M."/>
            <person name="Brown E.W."/>
        </authorList>
    </citation>
    <scope>NUCLEOTIDE SEQUENCE [LARGE SCALE GENOMIC DNA]</scope>
    <source>
        <strain evidence="2">DSMZ 21326</strain>
    </source>
</reference>
<sequence length="140" mass="15430">MKVCGVELKGNDAVVCLLTSESGVVHLPDCRVGKISISDANDANQVRQFQFEFKKLMQDYKVERVVIRQRQTKGKFAGGAVGFKLEAAIQLIEDFDAELLSPNAIKAGLKKNPLTIEFKETGLKQYQENAFVTAYAAAMS</sequence>
<dbReference type="GeneID" id="95568874"/>
<comment type="caution">
    <text evidence="1">The sequence shown here is derived from an EMBL/GenBank/DDBJ whole genome shotgun (WGS) entry which is preliminary data.</text>
</comment>
<dbReference type="InterPro" id="IPR021378">
    <property type="entry name" value="DUF3010"/>
</dbReference>
<dbReference type="EMBL" id="AEVT01000056">
    <property type="protein sequence ID" value="EGA70776.1"/>
    <property type="molecule type" value="Genomic_DNA"/>
</dbReference>
<proteinExistence type="predicted"/>
<name>E8M5I3_PHOS4</name>
<protein>
    <recommendedName>
        <fullName evidence="3">DUF3010 domain-containing protein</fullName>
    </recommendedName>
</protein>
<evidence type="ECO:0008006" key="3">
    <source>
        <dbReference type="Google" id="ProtNLM"/>
    </source>
</evidence>
<dbReference type="Pfam" id="PF11215">
    <property type="entry name" value="DUF3010"/>
    <property type="match status" value="1"/>
</dbReference>
<evidence type="ECO:0000313" key="2">
    <source>
        <dbReference type="Proteomes" id="UP000006228"/>
    </source>
</evidence>
<dbReference type="OrthoDB" id="6214536at2"/>